<feature type="region of interest" description="Disordered" evidence="5">
    <location>
        <begin position="715"/>
        <end position="736"/>
    </location>
</feature>
<dbReference type="PROSITE" id="PS01357">
    <property type="entry name" value="ZF_ZZ_1"/>
    <property type="match status" value="1"/>
</dbReference>
<dbReference type="PANTHER" id="PTHR20930:SF0">
    <property type="entry name" value="PROTEIN ILRUN"/>
    <property type="match status" value="1"/>
</dbReference>
<dbReference type="PROSITE" id="PS50135">
    <property type="entry name" value="ZF_ZZ_2"/>
    <property type="match status" value="3"/>
</dbReference>
<dbReference type="Pfam" id="PF16158">
    <property type="entry name" value="N_BRCA1_IG"/>
    <property type="match status" value="1"/>
</dbReference>
<dbReference type="CDD" id="cd02249">
    <property type="entry name" value="ZZ"/>
    <property type="match status" value="1"/>
</dbReference>
<feature type="domain" description="ZZ-type" evidence="6">
    <location>
        <begin position="447"/>
        <end position="499"/>
    </location>
</feature>
<dbReference type="Gene3D" id="2.60.40.10">
    <property type="entry name" value="Immunoglobulins"/>
    <property type="match status" value="1"/>
</dbReference>
<feature type="domain" description="ZZ-type" evidence="6">
    <location>
        <begin position="510"/>
        <end position="565"/>
    </location>
</feature>
<evidence type="ECO:0000256" key="3">
    <source>
        <dbReference type="ARBA" id="ARBA00022833"/>
    </source>
</evidence>
<dbReference type="InterPro" id="IPR000433">
    <property type="entry name" value="Znf_ZZ"/>
</dbReference>
<keyword evidence="2 4" id="KW-0863">Zinc-finger</keyword>
<dbReference type="HOGENOM" id="CLU_005087_0_0_1"/>
<dbReference type="InterPro" id="IPR043145">
    <property type="entry name" value="Znf_ZZ_sf"/>
</dbReference>
<dbReference type="CDD" id="cd02340">
    <property type="entry name" value="ZZ_NBR1_like"/>
    <property type="match status" value="2"/>
</dbReference>
<feature type="region of interest" description="Disordered" evidence="5">
    <location>
        <begin position="327"/>
        <end position="353"/>
    </location>
</feature>
<feature type="region of interest" description="Disordered" evidence="5">
    <location>
        <begin position="913"/>
        <end position="942"/>
    </location>
</feature>
<organism evidence="7 8">
    <name type="scientific">Galerina marginata (strain CBS 339.88)</name>
    <dbReference type="NCBI Taxonomy" id="685588"/>
    <lineage>
        <taxon>Eukaryota</taxon>
        <taxon>Fungi</taxon>
        <taxon>Dikarya</taxon>
        <taxon>Basidiomycota</taxon>
        <taxon>Agaricomycotina</taxon>
        <taxon>Agaricomycetes</taxon>
        <taxon>Agaricomycetidae</taxon>
        <taxon>Agaricales</taxon>
        <taxon>Agaricineae</taxon>
        <taxon>Strophariaceae</taxon>
        <taxon>Galerina</taxon>
    </lineage>
</organism>
<accession>A0A067U2X6</accession>
<feature type="region of interest" description="Disordered" evidence="5">
    <location>
        <begin position="603"/>
        <end position="665"/>
    </location>
</feature>
<dbReference type="InterPro" id="IPR013783">
    <property type="entry name" value="Ig-like_fold"/>
</dbReference>
<evidence type="ECO:0000256" key="4">
    <source>
        <dbReference type="PROSITE-ProRule" id="PRU00228"/>
    </source>
</evidence>
<dbReference type="Proteomes" id="UP000027222">
    <property type="component" value="Unassembled WGS sequence"/>
</dbReference>
<feature type="region of interest" description="Disordered" evidence="5">
    <location>
        <begin position="1126"/>
        <end position="1162"/>
    </location>
</feature>
<dbReference type="AlphaFoldDB" id="A0A067U2X6"/>
<dbReference type="InterPro" id="IPR032350">
    <property type="entry name" value="Nbr1_FW"/>
</dbReference>
<dbReference type="CDD" id="cd14947">
    <property type="entry name" value="NBR1_like"/>
    <property type="match status" value="1"/>
</dbReference>
<feature type="domain" description="ZZ-type" evidence="6">
    <location>
        <begin position="360"/>
        <end position="414"/>
    </location>
</feature>
<protein>
    <recommendedName>
        <fullName evidence="6">ZZ-type domain-containing protein</fullName>
    </recommendedName>
</protein>
<evidence type="ECO:0000259" key="6">
    <source>
        <dbReference type="PROSITE" id="PS50135"/>
    </source>
</evidence>
<evidence type="ECO:0000313" key="8">
    <source>
        <dbReference type="Proteomes" id="UP000027222"/>
    </source>
</evidence>
<dbReference type="GO" id="GO:0008270">
    <property type="term" value="F:zinc ion binding"/>
    <property type="evidence" value="ECO:0007669"/>
    <property type="project" value="UniProtKB-KW"/>
</dbReference>
<feature type="compositionally biased region" description="Low complexity" evidence="5">
    <location>
        <begin position="1144"/>
        <end position="1156"/>
    </location>
</feature>
<feature type="compositionally biased region" description="Low complexity" evidence="5">
    <location>
        <begin position="606"/>
        <end position="617"/>
    </location>
</feature>
<reference evidence="8" key="1">
    <citation type="journal article" date="2014" name="Proc. Natl. Acad. Sci. U.S.A.">
        <title>Extensive sampling of basidiomycete genomes demonstrates inadequacy of the white-rot/brown-rot paradigm for wood decay fungi.</title>
        <authorList>
            <person name="Riley R."/>
            <person name="Salamov A.A."/>
            <person name="Brown D.W."/>
            <person name="Nagy L.G."/>
            <person name="Floudas D."/>
            <person name="Held B.W."/>
            <person name="Levasseur A."/>
            <person name="Lombard V."/>
            <person name="Morin E."/>
            <person name="Otillar R."/>
            <person name="Lindquist E.A."/>
            <person name="Sun H."/>
            <person name="LaButti K.M."/>
            <person name="Schmutz J."/>
            <person name="Jabbour D."/>
            <person name="Luo H."/>
            <person name="Baker S.E."/>
            <person name="Pisabarro A.G."/>
            <person name="Walton J.D."/>
            <person name="Blanchette R.A."/>
            <person name="Henrissat B."/>
            <person name="Martin F."/>
            <person name="Cullen D."/>
            <person name="Hibbett D.S."/>
            <person name="Grigoriev I.V."/>
        </authorList>
    </citation>
    <scope>NUCLEOTIDE SEQUENCE [LARGE SCALE GENOMIC DNA]</scope>
    <source>
        <strain evidence="8">CBS 339.88</strain>
    </source>
</reference>
<feature type="compositionally biased region" description="Polar residues" evidence="5">
    <location>
        <begin position="1126"/>
        <end position="1137"/>
    </location>
</feature>
<name>A0A067U2X6_GALM3</name>
<sequence length="1208" mass="131036">MFTIKFTYRGQIRKYTFSETNTFPAYDEICDQLNRVFSIPRAFYLSKLLFSPDAAQPSRILIGKEVHGAYDYHKCIKQFKDRTWPHGLLRFTVCDALSSAADNGPSFSSSAGSILSQQSDSRHRGIFMSRLSSLGLNHTATQVPMDVDVRTPTLRTSVTDHIHAQPNQTTPQHRGSDTVTGSCCSISQGKAEIRAMLTEFKEVLDRVVVHDLSTHEQHSPEPEVSMEAPPPSLCSICTRNIVASRTGLSMWYSCESCHVVVCDACHHHERPGFCLNLMGPHQMKFATAILNRHSRLPIPRLPAPWTPRSMPPSSGFANAPFIPASALNPGPPAPTTAAPVSETRPPPAASTATPAAPIIHRGVVCDVCNSTIEGVRHKCLDCQDYDLCTGCMSVGCAEAHNPFHEFFDITEPGRVVVHTVFSGNGERETPRESRTVSASTAPVESVTHMATCDLCDSRIVGDRYKCLNCPDFDTCSPCFSITGEQHPKHAFVRIRKQEDYLRLRVTPRQMHYATCNGCSKAIYGLRFKCMHPDCPDYDLCENCESLPISVHPDNHPMLKMKAPESVIPTVYRVGQRNLIPQPMVPSYQAPIVSDRIEESNMTFALRRSPSPRQSPPRSVHEDRVKTPKPISRASSGPTSFFQDVPAPRSASPIEPPPIPPKPEMISHASWASIPGFYGSSDWESDGVLQHDYVPESPAFNFSKASLRNPFADIPIPDTPVTQTANQGQPDARSEAMNATEISLPSVPSHTPNPWPTTNPAERQELLQLIADFAGPTTSPNVLNAFSAPTASQEMKAVDERRSLVDLFASELLTPTVPPPPPSVRLVDCTLPVNPYLHIQADSTHPMVGTADAIVTSNEPAKFSGAPSVVESGEKQDEPMSLGFADFSMSHLLQGLEQQVASLKAVVEATGNANSVADSSVSGEPLLNRPSPKSTASSSPIQPRRSLADLITELPSLIPVKPQNVKGKEEAPEVRIPLSAAFVEDVTVPDGQEFPPGAEFMKCWRLFNDSDRDWPESTELVFVAGESLSAEKASTLTVALGKVSAGAEIDVWTGELKAPDAPGRYVGYWRLRSDGEVFGSSLWIEINVVEANSHSSDESMASSSIIMPSASSATHIQQVGSTTVRSVSAPTSVLSTEDNISDAGSDISLISMPSSPSDSEDEALWHDSRSQTTAELAAAAASGAAGNAANNASAIDYVMLYDDNSSSEE</sequence>
<evidence type="ECO:0000313" key="7">
    <source>
        <dbReference type="EMBL" id="KDR85758.1"/>
    </source>
</evidence>
<dbReference type="PANTHER" id="PTHR20930">
    <property type="entry name" value="OVARIAN CARCINOMA ANTIGEN CA125-RELATED"/>
    <property type="match status" value="1"/>
</dbReference>
<dbReference type="Gene3D" id="3.30.60.90">
    <property type="match status" value="3"/>
</dbReference>
<dbReference type="Pfam" id="PF00569">
    <property type="entry name" value="ZZ"/>
    <property type="match status" value="3"/>
</dbReference>
<feature type="compositionally biased region" description="Polar residues" evidence="5">
    <location>
        <begin position="632"/>
        <end position="641"/>
    </location>
</feature>
<gene>
    <name evidence="7" type="ORF">GALMADRAFT_234824</name>
</gene>
<keyword evidence="3" id="KW-0862">Zinc</keyword>
<dbReference type="EMBL" id="KL142367">
    <property type="protein sequence ID" value="KDR85758.1"/>
    <property type="molecule type" value="Genomic_DNA"/>
</dbReference>
<dbReference type="SUPFAM" id="SSF57850">
    <property type="entry name" value="RING/U-box"/>
    <property type="match status" value="3"/>
</dbReference>
<evidence type="ECO:0000256" key="2">
    <source>
        <dbReference type="ARBA" id="ARBA00022771"/>
    </source>
</evidence>
<dbReference type="SMART" id="SM00291">
    <property type="entry name" value="ZnF_ZZ"/>
    <property type="match status" value="3"/>
</dbReference>
<keyword evidence="1" id="KW-0479">Metal-binding</keyword>
<feature type="compositionally biased region" description="Polar residues" evidence="5">
    <location>
        <begin position="930"/>
        <end position="940"/>
    </location>
</feature>
<proteinExistence type="predicted"/>
<dbReference type="OrthoDB" id="661148at2759"/>
<keyword evidence="8" id="KW-1185">Reference proteome</keyword>
<evidence type="ECO:0000256" key="5">
    <source>
        <dbReference type="SAM" id="MobiDB-lite"/>
    </source>
</evidence>
<dbReference type="STRING" id="685588.A0A067U2X6"/>
<feature type="compositionally biased region" description="Polar residues" evidence="5">
    <location>
        <begin position="719"/>
        <end position="728"/>
    </location>
</feature>
<feature type="compositionally biased region" description="Pro residues" evidence="5">
    <location>
        <begin position="653"/>
        <end position="662"/>
    </location>
</feature>
<evidence type="ECO:0000256" key="1">
    <source>
        <dbReference type="ARBA" id="ARBA00022723"/>
    </source>
</evidence>